<feature type="region of interest" description="Disordered" evidence="1">
    <location>
        <begin position="335"/>
        <end position="455"/>
    </location>
</feature>
<keyword evidence="2" id="KW-1133">Transmembrane helix</keyword>
<dbReference type="InterPro" id="IPR016288">
    <property type="entry name" value="Beta_cellobiohydrolase"/>
</dbReference>
<keyword evidence="2" id="KW-0472">Membrane</keyword>
<accession>A0A8J5INV4</accession>
<reference evidence="4" key="1">
    <citation type="submission" date="2021-01" db="EMBL/GenBank/DDBJ databases">
        <title>Phytophthora aleatoria, a newly-described species from Pinus radiata is distinct from Phytophthora cactorum isolates based on comparative genomics.</title>
        <authorList>
            <person name="Mcdougal R."/>
            <person name="Panda P."/>
            <person name="Williams N."/>
            <person name="Studholme D.J."/>
        </authorList>
    </citation>
    <scope>NUCLEOTIDE SEQUENCE</scope>
    <source>
        <strain evidence="4">NZFS 4037</strain>
    </source>
</reference>
<comment type="caution">
    <text evidence="4">The sequence shown here is derived from an EMBL/GenBank/DDBJ whole genome shotgun (WGS) entry which is preliminary data.</text>
</comment>
<protein>
    <recommendedName>
        <fullName evidence="6">Glycoside hydrolase</fullName>
    </recommendedName>
</protein>
<evidence type="ECO:0000256" key="3">
    <source>
        <dbReference type="SAM" id="SignalP"/>
    </source>
</evidence>
<feature type="transmembrane region" description="Helical" evidence="2">
    <location>
        <begin position="457"/>
        <end position="481"/>
    </location>
</feature>
<evidence type="ECO:0008006" key="6">
    <source>
        <dbReference type="Google" id="ProtNLM"/>
    </source>
</evidence>
<dbReference type="AlphaFoldDB" id="A0A8J5INV4"/>
<keyword evidence="2" id="KW-0812">Transmembrane</keyword>
<dbReference type="GO" id="GO:0004553">
    <property type="term" value="F:hydrolase activity, hydrolyzing O-glycosyl compounds"/>
    <property type="evidence" value="ECO:0007669"/>
    <property type="project" value="InterPro"/>
</dbReference>
<feature type="signal peptide" evidence="3">
    <location>
        <begin position="1"/>
        <end position="19"/>
    </location>
</feature>
<feature type="compositionally biased region" description="Low complexity" evidence="1">
    <location>
        <begin position="375"/>
        <end position="406"/>
    </location>
</feature>
<organism evidence="4 5">
    <name type="scientific">Phytophthora aleatoria</name>
    <dbReference type="NCBI Taxonomy" id="2496075"/>
    <lineage>
        <taxon>Eukaryota</taxon>
        <taxon>Sar</taxon>
        <taxon>Stramenopiles</taxon>
        <taxon>Oomycota</taxon>
        <taxon>Peronosporomycetes</taxon>
        <taxon>Peronosporales</taxon>
        <taxon>Peronosporaceae</taxon>
        <taxon>Phytophthora</taxon>
    </lineage>
</organism>
<feature type="chain" id="PRO_5035188963" description="Glycoside hydrolase" evidence="3">
    <location>
        <begin position="20"/>
        <end position="524"/>
    </location>
</feature>
<feature type="compositionally biased region" description="Polar residues" evidence="1">
    <location>
        <begin position="442"/>
        <end position="455"/>
    </location>
</feature>
<dbReference type="GO" id="GO:0030245">
    <property type="term" value="P:cellulose catabolic process"/>
    <property type="evidence" value="ECO:0007669"/>
    <property type="project" value="InterPro"/>
</dbReference>
<dbReference type="EMBL" id="JAENGY010000409">
    <property type="protein sequence ID" value="KAG6963718.1"/>
    <property type="molecule type" value="Genomic_DNA"/>
</dbReference>
<keyword evidence="5" id="KW-1185">Reference proteome</keyword>
<sequence>MLRSAAFLLALAGTGLVQADTLCSLPPVTYAKAKSAYPASAFAIEALEKYGIATWYSDRKDNGDYAHTAADLVSSCPEDSRISIVVYGLPNKDCAAKESAVGSTVQSVSDYVTFLNTLTSTIGKRKVLYILEPDAIGLLADTTGCGQSAGYLANLKTAIGLLSQNENAEIYLDVGYWTLEYPATSTAVTDIVKQLLTAGSKVKGISLNTSNYQSNSKLSTLCSSFQSAIGSTDLHCIFDTSRNKNGGPSSNEWCNVKTAGIGALPTDQTGMSNVDYFIWAKPPGDSDGTCDGRTSDSMQGPGAGVFFNELFQSLWNQGTMVAEKGYAAIDGTIRSSKGSASTTTQTSPASQEQQSQSQNQNQNQNQDQEVAIYNATTPPNSSTTTASSKTSDSTPSITTSTASTASHAGQTNYYQSSESQTSLETTGQASTPLTPIPVSKAADSQQISTESSATSPMGTGVIVSIALVAAAVVALAAIVGIRRRQKKMVNAAKTPELSALAPLPTTIVDFRPHKTTLARDPNIL</sequence>
<dbReference type="PANTHER" id="PTHR34876">
    <property type="match status" value="1"/>
</dbReference>
<dbReference type="PANTHER" id="PTHR34876:SF4">
    <property type="entry name" value="1,4-BETA-D-GLUCAN CELLOBIOHYDROLASE C-RELATED"/>
    <property type="match status" value="1"/>
</dbReference>
<evidence type="ECO:0000256" key="2">
    <source>
        <dbReference type="SAM" id="Phobius"/>
    </source>
</evidence>
<feature type="compositionally biased region" description="Low complexity" evidence="1">
    <location>
        <begin position="415"/>
        <end position="426"/>
    </location>
</feature>
<proteinExistence type="predicted"/>
<keyword evidence="3" id="KW-0732">Signal</keyword>
<gene>
    <name evidence="4" type="ORF">JG688_00008037</name>
</gene>
<dbReference type="Pfam" id="PF01341">
    <property type="entry name" value="Glyco_hydro_6"/>
    <property type="match status" value="1"/>
</dbReference>
<feature type="compositionally biased region" description="Low complexity" evidence="1">
    <location>
        <begin position="339"/>
        <end position="368"/>
    </location>
</feature>
<evidence type="ECO:0000313" key="4">
    <source>
        <dbReference type="EMBL" id="KAG6963718.1"/>
    </source>
</evidence>
<dbReference type="Proteomes" id="UP000709295">
    <property type="component" value="Unassembled WGS sequence"/>
</dbReference>
<evidence type="ECO:0000313" key="5">
    <source>
        <dbReference type="Proteomes" id="UP000709295"/>
    </source>
</evidence>
<name>A0A8J5INV4_9STRA</name>
<evidence type="ECO:0000256" key="1">
    <source>
        <dbReference type="SAM" id="MobiDB-lite"/>
    </source>
</evidence>